<keyword evidence="1" id="KW-0472">Membrane</keyword>
<dbReference type="Pfam" id="PF04186">
    <property type="entry name" value="FxsA"/>
    <property type="match status" value="1"/>
</dbReference>
<dbReference type="RefSeq" id="WP_045671422.1">
    <property type="nucleotide sequence ID" value="NZ_CP011058.1"/>
</dbReference>
<dbReference type="Proteomes" id="UP000032633">
    <property type="component" value="Chromosome"/>
</dbReference>
<dbReference type="PANTHER" id="PTHR35335:SF1">
    <property type="entry name" value="UPF0716 PROTEIN FXSA"/>
    <property type="match status" value="1"/>
</dbReference>
<feature type="transmembrane region" description="Helical" evidence="1">
    <location>
        <begin position="12"/>
        <end position="33"/>
    </location>
</feature>
<keyword evidence="1" id="KW-1133">Transmembrane helix</keyword>
<evidence type="ECO:0000313" key="2">
    <source>
        <dbReference type="EMBL" id="AJY75994.1"/>
    </source>
</evidence>
<feature type="transmembrane region" description="Helical" evidence="1">
    <location>
        <begin position="77"/>
        <end position="97"/>
    </location>
</feature>
<dbReference type="NCBIfam" id="NF008528">
    <property type="entry name" value="PRK11463.1-2"/>
    <property type="match status" value="1"/>
</dbReference>
<evidence type="ECO:0000313" key="3">
    <source>
        <dbReference type="Proteomes" id="UP000032633"/>
    </source>
</evidence>
<sequence>MKRRGRVLQTIVLAVIVAAVLEIGGIMIVSHWIGGAATFGLMLATAVAGALAARSEGRKALTEAKRQMQTGQPPGRAILDGLCILGGGLLLMLPGFISDLVGLTLLLPPTRLFYRQLLLRWLEKVMRGGGSGPFIIGKWQGRH</sequence>
<dbReference type="InterPro" id="IPR007313">
    <property type="entry name" value="FxsA"/>
</dbReference>
<feature type="transmembrane region" description="Helical" evidence="1">
    <location>
        <begin position="39"/>
        <end position="56"/>
    </location>
</feature>
<dbReference type="KEGG" id="pbj:VN24_17330"/>
<dbReference type="EMBL" id="CP011058">
    <property type="protein sequence ID" value="AJY75994.1"/>
    <property type="molecule type" value="Genomic_DNA"/>
</dbReference>
<gene>
    <name evidence="2" type="ORF">VN24_17330</name>
</gene>
<dbReference type="PATRIC" id="fig|1126833.4.peg.3803"/>
<accession>A0A0D5NKW5</accession>
<name>A0A0D5NKW5_9BACL</name>
<dbReference type="HOGENOM" id="CLU_085083_5_1_9"/>
<keyword evidence="3" id="KW-1185">Reference proteome</keyword>
<dbReference type="AlphaFoldDB" id="A0A0D5NKW5"/>
<proteinExistence type="predicted"/>
<dbReference type="OrthoDB" id="9792788at2"/>
<reference evidence="2 3" key="1">
    <citation type="journal article" date="2015" name="J. Biotechnol.">
        <title>Complete genome sequence of Paenibacillus beijingensis 7188(T) (=DSM 24997(T)), a novel rhizobacterium from jujube garden soil.</title>
        <authorList>
            <person name="Kwak Y."/>
            <person name="Shin J.H."/>
        </authorList>
    </citation>
    <scope>NUCLEOTIDE SEQUENCE [LARGE SCALE GENOMIC DNA]</scope>
    <source>
        <strain evidence="2 3">DSM 24997</strain>
    </source>
</reference>
<keyword evidence="1" id="KW-0812">Transmembrane</keyword>
<reference evidence="3" key="2">
    <citation type="submission" date="2015-03" db="EMBL/GenBank/DDBJ databases">
        <title>Genome sequence of Paenibacillus beijingensis strain DSM 24997T.</title>
        <authorList>
            <person name="Kwak Y."/>
            <person name="Shin J.-H."/>
        </authorList>
    </citation>
    <scope>NUCLEOTIDE SEQUENCE [LARGE SCALE GENOMIC DNA]</scope>
    <source>
        <strain evidence="3">DSM 24997</strain>
    </source>
</reference>
<organism evidence="2 3">
    <name type="scientific">Paenibacillus beijingensis</name>
    <dbReference type="NCBI Taxonomy" id="1126833"/>
    <lineage>
        <taxon>Bacteria</taxon>
        <taxon>Bacillati</taxon>
        <taxon>Bacillota</taxon>
        <taxon>Bacilli</taxon>
        <taxon>Bacillales</taxon>
        <taxon>Paenibacillaceae</taxon>
        <taxon>Paenibacillus</taxon>
    </lineage>
</organism>
<dbReference type="PANTHER" id="PTHR35335">
    <property type="entry name" value="UPF0716 PROTEIN FXSA"/>
    <property type="match status" value="1"/>
</dbReference>
<protein>
    <recommendedName>
        <fullName evidence="4">Exlusion protein FxsA</fullName>
    </recommendedName>
</protein>
<dbReference type="GO" id="GO:0016020">
    <property type="term" value="C:membrane"/>
    <property type="evidence" value="ECO:0007669"/>
    <property type="project" value="InterPro"/>
</dbReference>
<dbReference type="STRING" id="1126833.VN24_17330"/>
<evidence type="ECO:0000256" key="1">
    <source>
        <dbReference type="SAM" id="Phobius"/>
    </source>
</evidence>
<evidence type="ECO:0008006" key="4">
    <source>
        <dbReference type="Google" id="ProtNLM"/>
    </source>
</evidence>